<dbReference type="Pfam" id="PF21294">
    <property type="entry name" value="Polysacc_lyase_14"/>
    <property type="match status" value="1"/>
</dbReference>
<evidence type="ECO:0000313" key="3">
    <source>
        <dbReference type="WBParaSite" id="PDA_v2.g15962.t1"/>
    </source>
</evidence>
<keyword evidence="2" id="KW-1185">Reference proteome</keyword>
<dbReference type="PANTHER" id="PTHR40124">
    <property type="match status" value="1"/>
</dbReference>
<accession>A0A914PMG5</accession>
<dbReference type="Gene3D" id="2.60.120.200">
    <property type="match status" value="1"/>
</dbReference>
<dbReference type="WBParaSite" id="PDA_v2.g15962.t1">
    <property type="protein sequence ID" value="PDA_v2.g15962.t1"/>
    <property type="gene ID" value="PDA_v2.g15962"/>
</dbReference>
<dbReference type="AlphaFoldDB" id="A0A914PMG5"/>
<proteinExistence type="predicted"/>
<organism evidence="2 3">
    <name type="scientific">Panagrolaimus davidi</name>
    <dbReference type="NCBI Taxonomy" id="227884"/>
    <lineage>
        <taxon>Eukaryota</taxon>
        <taxon>Metazoa</taxon>
        <taxon>Ecdysozoa</taxon>
        <taxon>Nematoda</taxon>
        <taxon>Chromadorea</taxon>
        <taxon>Rhabditida</taxon>
        <taxon>Tylenchina</taxon>
        <taxon>Panagrolaimomorpha</taxon>
        <taxon>Panagrolaimoidea</taxon>
        <taxon>Panagrolaimidae</taxon>
        <taxon>Panagrolaimus</taxon>
    </lineage>
</organism>
<evidence type="ECO:0000313" key="2">
    <source>
        <dbReference type="Proteomes" id="UP000887578"/>
    </source>
</evidence>
<evidence type="ECO:0000259" key="1">
    <source>
        <dbReference type="Pfam" id="PF21294"/>
    </source>
</evidence>
<protein>
    <submittedName>
        <fullName evidence="3">Alginate lyase</fullName>
    </submittedName>
</protein>
<dbReference type="InterPro" id="IPR048958">
    <property type="entry name" value="Polysacc_lyase_14"/>
</dbReference>
<dbReference type="PANTHER" id="PTHR40124:SF1">
    <property type="entry name" value="DISAGGREGATASE RELATED REPEAT PROTEIN"/>
    <property type="match status" value="1"/>
</dbReference>
<name>A0A914PMG5_9BILA</name>
<sequence length="272" mass="30810">MSFDFCLLLKPTVFAFVLFEIAFATTLKNQITLDWNNHQNGVYTLDQARKDFGSLTGWDERKVVITDLGKNGTRGCQIKLSPNSLLSGGLVADTKIEPGQEYQVDFDIKFDQKFSWSRGGKVGFGFKIGEGNKTGCRPAWDGNGGSLRLMWLASNNNAAFHPYVYHFKMPNKCGDFFNKTYPAIGNLKKGSWYHISMYAKSNTGNNTDGWVRIIIDNDAPLINEAIQWTANDKYRQINVLTFNTFRGGSTKHWESPTTDYVYYDNLKVKKIS</sequence>
<feature type="domain" description="Polysaccharide lyase 14" evidence="1">
    <location>
        <begin position="99"/>
        <end position="266"/>
    </location>
</feature>
<reference evidence="3" key="1">
    <citation type="submission" date="2022-11" db="UniProtKB">
        <authorList>
            <consortium name="WormBaseParasite"/>
        </authorList>
    </citation>
    <scope>IDENTIFICATION</scope>
</reference>
<dbReference type="Proteomes" id="UP000887578">
    <property type="component" value="Unplaced"/>
</dbReference>